<dbReference type="VEuPathDB" id="TriTrypDB:TcBrA4_0135990"/>
<dbReference type="VEuPathDB" id="TriTrypDB:C4B63_25g214"/>
<reference evidence="1 2" key="1">
    <citation type="journal article" date="2018" name="Microb. Genom.">
        <title>Expanding an expanded genome: long-read sequencing of Trypanosoma cruzi.</title>
        <authorList>
            <person name="Berna L."/>
            <person name="Rodriguez M."/>
            <person name="Chiribao M.L."/>
            <person name="Parodi-Talice A."/>
            <person name="Pita S."/>
            <person name="Rijo G."/>
            <person name="Alvarez-Valin F."/>
            <person name="Robello C."/>
        </authorList>
    </citation>
    <scope>NUCLEOTIDE SEQUENCE [LARGE SCALE GENOMIC DNA]</scope>
    <source>
        <strain evidence="1 2">Dm28c</strain>
    </source>
</reference>
<sequence>MRVSLFCRYDSFKSMHGNITSLFALLKSPESVQREVRQYVCHVPRRYMDSPRQRGSWVRGTLNLIFEEARRRGSYAVARAAVEVTLEQQQQQKQQQQQQLTMESTWVKNALAACRTPEELREMETLLTQHRCLLGGMGEAGCGLTPQRRAMMSYCPHRCKMEIMAGVRCVAPLLLLPLATVRRPWQLCARGGITL</sequence>
<organism evidence="1 2">
    <name type="scientific">Trypanosoma cruzi</name>
    <dbReference type="NCBI Taxonomy" id="5693"/>
    <lineage>
        <taxon>Eukaryota</taxon>
        <taxon>Discoba</taxon>
        <taxon>Euglenozoa</taxon>
        <taxon>Kinetoplastea</taxon>
        <taxon>Metakinetoplastina</taxon>
        <taxon>Trypanosomatida</taxon>
        <taxon>Trypanosomatidae</taxon>
        <taxon>Trypanosoma</taxon>
        <taxon>Schizotrypanum</taxon>
    </lineage>
</organism>
<dbReference type="VEuPathDB" id="TriTrypDB:TcG_03382"/>
<dbReference type="AlphaFoldDB" id="A0A2V2VJZ6"/>
<name>A0A2V2VJZ6_TRYCR</name>
<proteinExistence type="predicted"/>
<accession>A0A2V2VJZ6</accession>
<dbReference type="VEuPathDB" id="TriTrypDB:TCSYLVIO_008918"/>
<dbReference type="VEuPathDB" id="TriTrypDB:ECC02_001482"/>
<protein>
    <submittedName>
        <fullName evidence="1">Uncharacterized protein</fullName>
    </submittedName>
</protein>
<evidence type="ECO:0000313" key="1">
    <source>
        <dbReference type="EMBL" id="PWU94693.1"/>
    </source>
</evidence>
<dbReference type="VEuPathDB" id="TriTrypDB:BCY84_16820"/>
<dbReference type="VEuPathDB" id="TriTrypDB:TcCLB.507087.50"/>
<dbReference type="VEuPathDB" id="TriTrypDB:TcYC6_0048880"/>
<dbReference type="EMBL" id="PRFA01000025">
    <property type="protein sequence ID" value="PWU94693.1"/>
    <property type="molecule type" value="Genomic_DNA"/>
</dbReference>
<dbReference type="VEuPathDB" id="TriTrypDB:TCDM_14277"/>
<evidence type="ECO:0000313" key="2">
    <source>
        <dbReference type="Proteomes" id="UP000246121"/>
    </source>
</evidence>
<dbReference type="VEuPathDB" id="TriTrypDB:TcCL_NonESM03062"/>
<gene>
    <name evidence="1" type="ORF">C4B63_25g214</name>
</gene>
<dbReference type="VEuPathDB" id="TriTrypDB:TcCLB.511307.6"/>
<comment type="caution">
    <text evidence="1">The sequence shown here is derived from an EMBL/GenBank/DDBJ whole genome shotgun (WGS) entry which is preliminary data.</text>
</comment>
<dbReference type="VEuPathDB" id="TriTrypDB:C3747_23g304"/>
<dbReference type="Proteomes" id="UP000246121">
    <property type="component" value="Unassembled WGS sequence"/>
</dbReference>